<name>A0A7S7NJY2_PALFE</name>
<keyword evidence="1" id="KW-1133">Transmembrane helix</keyword>
<sequence length="696" mass="77396">MNPAVFYWRRALWWGLVYWAFYGAVEYALADAVSEWLRPEGTVPYPEYWLAGVEALLVWLVCGPLLSAAGAGIWFLAGQPRNAEEAEARMTRSAGLTVLLVFGYVLARRSQGLVPTVLALAVPAGLIAAGLVAGWSARWSRWTWFLMNPVTLTVAVLLRPWMYFYVLPKGNALVQISFSSLAFLAVLALSWLLFRGKPAGWGSRFAVTASVWIVAAAVVLGFGLRARVSLPGPPAEGAQAGRPNVILITLDTVRADHLHLYGYPRQTTPQLEEFARQATVYSGAISAADWTAPSHATMMTGLYALRHGVRYDYPDVRLGHIPQSAPTLAETLQHYGYRTAAIVANKAYLAPEIGFGRGFDLYRVPTTPVSLETSRMPSVLRSTRLHLMGISGADTPYVPGAKIADEVGKLLPKWKRGRPEFLFLNLMDAHWPYNPPPPFKNRFMTPTKDRTSAEFYEIVKLVDQEKRVVTPQEREELVAAYDSGIAYVDHELGRLFQMLRANGLFDNSLIIVSADHGEVFGERSLMEHGVSVYQDQVHVPLIVKYPGQKARQDVAVTVSLVDLFPTVLDVLGAPVPRRLAGITLRKADKLAARPVYAESYALWQKWGVEERFIDVERAVYLGGLKMVLTTKGRRELYDLAADPNETRDVQGSKPEQAAQLERLLRTWQQNYIKPGDQELGMGQEAVDRLKSLGYVQ</sequence>
<dbReference type="RefSeq" id="WP_194446657.1">
    <property type="nucleotide sequence ID" value="NZ_CP063849.1"/>
</dbReference>
<dbReference type="AlphaFoldDB" id="A0A7S7NJY2"/>
<keyword evidence="4" id="KW-1185">Reference proteome</keyword>
<accession>A0A7S7NJY2</accession>
<feature type="transmembrane region" description="Helical" evidence="1">
    <location>
        <begin position="12"/>
        <end position="29"/>
    </location>
</feature>
<dbReference type="GO" id="GO:0016740">
    <property type="term" value="F:transferase activity"/>
    <property type="evidence" value="ECO:0007669"/>
    <property type="project" value="UniProtKB-KW"/>
</dbReference>
<dbReference type="InterPro" id="IPR052701">
    <property type="entry name" value="GAG_Ulvan_Degrading_Sulfatases"/>
</dbReference>
<dbReference type="PANTHER" id="PTHR43751">
    <property type="entry name" value="SULFATASE"/>
    <property type="match status" value="1"/>
</dbReference>
<feature type="transmembrane region" description="Helical" evidence="1">
    <location>
        <begin position="145"/>
        <end position="166"/>
    </location>
</feature>
<dbReference type="EMBL" id="CP063849">
    <property type="protein sequence ID" value="QOY84987.1"/>
    <property type="molecule type" value="Genomic_DNA"/>
</dbReference>
<feature type="domain" description="Sulfatase N-terminal" evidence="2">
    <location>
        <begin position="243"/>
        <end position="572"/>
    </location>
</feature>
<dbReference type="SUPFAM" id="SSF53649">
    <property type="entry name" value="Alkaline phosphatase-like"/>
    <property type="match status" value="1"/>
</dbReference>
<feature type="transmembrane region" description="Helical" evidence="1">
    <location>
        <begin position="113"/>
        <end position="133"/>
    </location>
</feature>
<dbReference type="PANTHER" id="PTHR43751:SF3">
    <property type="entry name" value="SULFATASE N-TERMINAL DOMAIN-CONTAINING PROTEIN"/>
    <property type="match status" value="1"/>
</dbReference>
<gene>
    <name evidence="3" type="ORF">IRI77_19210</name>
</gene>
<feature type="transmembrane region" description="Helical" evidence="1">
    <location>
        <begin position="172"/>
        <end position="193"/>
    </location>
</feature>
<organism evidence="3 4">
    <name type="scientific">Paludibaculum fermentans</name>
    <dbReference type="NCBI Taxonomy" id="1473598"/>
    <lineage>
        <taxon>Bacteria</taxon>
        <taxon>Pseudomonadati</taxon>
        <taxon>Acidobacteriota</taxon>
        <taxon>Terriglobia</taxon>
        <taxon>Bryobacterales</taxon>
        <taxon>Bryobacteraceae</taxon>
        <taxon>Paludibaculum</taxon>
    </lineage>
</organism>
<keyword evidence="1" id="KW-0812">Transmembrane</keyword>
<dbReference type="InterPro" id="IPR017850">
    <property type="entry name" value="Alkaline_phosphatase_core_sf"/>
</dbReference>
<dbReference type="Proteomes" id="UP000593892">
    <property type="component" value="Chromosome"/>
</dbReference>
<dbReference type="Pfam" id="PF00884">
    <property type="entry name" value="Sulfatase"/>
    <property type="match status" value="1"/>
</dbReference>
<evidence type="ECO:0000259" key="2">
    <source>
        <dbReference type="Pfam" id="PF00884"/>
    </source>
</evidence>
<feature type="transmembrane region" description="Helical" evidence="1">
    <location>
        <begin position="89"/>
        <end position="107"/>
    </location>
</feature>
<dbReference type="KEGG" id="pfer:IRI77_19210"/>
<keyword evidence="1" id="KW-0472">Membrane</keyword>
<dbReference type="CDD" id="cd16148">
    <property type="entry name" value="sulfatase_like"/>
    <property type="match status" value="1"/>
</dbReference>
<feature type="transmembrane region" description="Helical" evidence="1">
    <location>
        <begin position="205"/>
        <end position="224"/>
    </location>
</feature>
<keyword evidence="3" id="KW-0378">Hydrolase</keyword>
<reference evidence="3 4" key="1">
    <citation type="submission" date="2020-10" db="EMBL/GenBank/DDBJ databases">
        <title>Complete genome sequence of Paludibaculum fermentans P105T, a facultatively anaerobic acidobacterium capable of dissimilatory Fe(III) reduction.</title>
        <authorList>
            <person name="Dedysh S.N."/>
            <person name="Beletsky A.V."/>
            <person name="Kulichevskaya I.S."/>
            <person name="Mardanov A.V."/>
            <person name="Ravin N.V."/>
        </authorList>
    </citation>
    <scope>NUCLEOTIDE SEQUENCE [LARGE SCALE GENOMIC DNA]</scope>
    <source>
        <strain evidence="3 4">P105</strain>
    </source>
</reference>
<evidence type="ECO:0000313" key="3">
    <source>
        <dbReference type="EMBL" id="QOY84987.1"/>
    </source>
</evidence>
<evidence type="ECO:0000256" key="1">
    <source>
        <dbReference type="SAM" id="Phobius"/>
    </source>
</evidence>
<evidence type="ECO:0000313" key="4">
    <source>
        <dbReference type="Proteomes" id="UP000593892"/>
    </source>
</evidence>
<protein>
    <submittedName>
        <fullName evidence="3">Sulfatase-like hydrolase/transferase</fullName>
    </submittedName>
</protein>
<dbReference type="Gene3D" id="3.40.720.10">
    <property type="entry name" value="Alkaline Phosphatase, subunit A"/>
    <property type="match status" value="1"/>
</dbReference>
<dbReference type="InterPro" id="IPR000917">
    <property type="entry name" value="Sulfatase_N"/>
</dbReference>
<keyword evidence="3" id="KW-0808">Transferase</keyword>
<proteinExistence type="predicted"/>
<dbReference type="Gene3D" id="3.30.1120.10">
    <property type="match status" value="1"/>
</dbReference>
<dbReference type="GO" id="GO:0016787">
    <property type="term" value="F:hydrolase activity"/>
    <property type="evidence" value="ECO:0007669"/>
    <property type="project" value="UniProtKB-KW"/>
</dbReference>
<feature type="transmembrane region" description="Helical" evidence="1">
    <location>
        <begin position="49"/>
        <end position="77"/>
    </location>
</feature>